<dbReference type="Pfam" id="PF01590">
    <property type="entry name" value="GAF"/>
    <property type="match status" value="1"/>
</dbReference>
<dbReference type="Pfam" id="PF25973">
    <property type="entry name" value="BSH_CzcB"/>
    <property type="match status" value="1"/>
</dbReference>
<comment type="caution">
    <text evidence="6">The sequence shown here is derived from an EMBL/GenBank/DDBJ whole genome shotgun (WGS) entry which is preliminary data.</text>
</comment>
<dbReference type="SMART" id="SM00065">
    <property type="entry name" value="GAF"/>
    <property type="match status" value="1"/>
</dbReference>
<feature type="transmembrane region" description="Helical" evidence="4">
    <location>
        <begin position="44"/>
        <end position="67"/>
    </location>
</feature>
<dbReference type="InterPro" id="IPR058647">
    <property type="entry name" value="BSH_CzcB-like"/>
</dbReference>
<keyword evidence="3" id="KW-0175">Coiled coil</keyword>
<dbReference type="NCBIfam" id="TIGR01730">
    <property type="entry name" value="RND_mfp"/>
    <property type="match status" value="1"/>
</dbReference>
<dbReference type="Proteomes" id="UP000245137">
    <property type="component" value="Unassembled WGS sequence"/>
</dbReference>
<evidence type="ECO:0000256" key="1">
    <source>
        <dbReference type="ARBA" id="ARBA00004196"/>
    </source>
</evidence>
<keyword evidence="4" id="KW-0472">Membrane</keyword>
<dbReference type="InterPro" id="IPR006143">
    <property type="entry name" value="RND_pump_MFP"/>
</dbReference>
<comment type="subcellular location">
    <subcellularLocation>
        <location evidence="1">Cell envelope</location>
    </subcellularLocation>
</comment>
<dbReference type="EMBL" id="PUIV01000041">
    <property type="protein sequence ID" value="PWB92638.1"/>
    <property type="molecule type" value="Genomic_DNA"/>
</dbReference>
<evidence type="ECO:0000256" key="2">
    <source>
        <dbReference type="ARBA" id="ARBA00009477"/>
    </source>
</evidence>
<dbReference type="AlphaFoldDB" id="A0A2U1SLZ2"/>
<accession>A0A2U1SLZ2</accession>
<keyword evidence="4" id="KW-0812">Transmembrane</keyword>
<name>A0A2U1SLZ2_METSR</name>
<dbReference type="InterPro" id="IPR003018">
    <property type="entry name" value="GAF"/>
</dbReference>
<evidence type="ECO:0000256" key="4">
    <source>
        <dbReference type="SAM" id="Phobius"/>
    </source>
</evidence>
<dbReference type="SUPFAM" id="SSF111369">
    <property type="entry name" value="HlyD-like secretion proteins"/>
    <property type="match status" value="1"/>
</dbReference>
<keyword evidence="4" id="KW-1133">Transmembrane helix</keyword>
<comment type="similarity">
    <text evidence="2">Belongs to the membrane fusion protein (MFP) (TC 8.A.1) family.</text>
</comment>
<dbReference type="RefSeq" id="WP_108918452.1">
    <property type="nucleotide sequence ID" value="NZ_BGJY01000004.1"/>
</dbReference>
<sequence length="629" mass="68761">MRASTEGASALRPPERTKILDEDRVAVLEQALWKRLDDAADLRALLAAWLALQCGIISFASCGAIALRENSGEPSAASWPEGVDALARLHSTLDFAVEQRRGVAQKPSAEPGVPSPPAQIAYPIIVDEKVLGAAAIEIHGDGGAQLRLAARQLQWGVAWIRERLRKDAAADATHRLRRAAGVLDMLAVALEGEGFASAARACVTELASLQSCERVSVGFAQDQGARVAAISHSAHFGKDLNLVRLLNGVMNEAVDQRAVIAYPPHPDGSHVVRAHGELAEAHGCGAILTTPMFAKDEFIGAMTFERGKDRPFEADEIEFLECLATTLGPVLDIRRREDRWLIAKAWERLRDHARALFGSGHAGRKLVAFALVATTLALYVVTDVYRVTANAVIEGKVQRVIVAPFNGFIRDAHVRAGDAVRSGDTLATLDDREFALERLRWATERQKKQYEFERAGGARNRADTRILAAEMQESEAQIRLADEQLARTRLQAPFDGLVVSGDLSQSIGAAVQRGQALFEIAPLDDWRVVLDVDETQVDEMAVGLAGELLIAALPNETFPLVVEKITPVAKADEGVNTFRVEAALRGNSPKLRPGMKGVGKVEVGRRRIAWIWTRSLIEWFTIWSWRWLS</sequence>
<dbReference type="InterPro" id="IPR029016">
    <property type="entry name" value="GAF-like_dom_sf"/>
</dbReference>
<dbReference type="InterPro" id="IPR058792">
    <property type="entry name" value="Beta-barrel_RND_2"/>
</dbReference>
<reference evidence="6 7" key="1">
    <citation type="journal article" date="2018" name="Appl. Microbiol. Biotechnol.">
        <title>Co-cultivation of the strictly anaerobic methanogen Methanosarcina barkeri with aerobic methanotrophs in an oxygen-limited membrane bioreactor.</title>
        <authorList>
            <person name="In 't Zandt M.H."/>
            <person name="van den Bosch T.J.M."/>
            <person name="Rijkers R."/>
            <person name="van Kessel M.A.H.J."/>
            <person name="Jetten M.S.M."/>
            <person name="Welte C.U."/>
        </authorList>
    </citation>
    <scope>NUCLEOTIDE SEQUENCE [LARGE SCALE GENOMIC DNA]</scope>
    <source>
        <strain evidence="6 7">DSM 17706</strain>
    </source>
</reference>
<dbReference type="PANTHER" id="PTHR32347">
    <property type="entry name" value="EFFLUX SYSTEM COMPONENT YKNX-RELATED"/>
    <property type="match status" value="1"/>
</dbReference>
<organism evidence="6 7">
    <name type="scientific">Methylosinus sporium</name>
    <dbReference type="NCBI Taxonomy" id="428"/>
    <lineage>
        <taxon>Bacteria</taxon>
        <taxon>Pseudomonadati</taxon>
        <taxon>Pseudomonadota</taxon>
        <taxon>Alphaproteobacteria</taxon>
        <taxon>Hyphomicrobiales</taxon>
        <taxon>Methylocystaceae</taxon>
        <taxon>Methylosinus</taxon>
    </lineage>
</organism>
<dbReference type="Gene3D" id="2.40.50.100">
    <property type="match status" value="1"/>
</dbReference>
<proteinExistence type="inferred from homology"/>
<evidence type="ECO:0000313" key="6">
    <source>
        <dbReference type="EMBL" id="PWB92638.1"/>
    </source>
</evidence>
<dbReference type="GO" id="GO:0030313">
    <property type="term" value="C:cell envelope"/>
    <property type="evidence" value="ECO:0007669"/>
    <property type="project" value="UniProtKB-SubCell"/>
</dbReference>
<dbReference type="SUPFAM" id="SSF55781">
    <property type="entry name" value="GAF domain-like"/>
    <property type="match status" value="1"/>
</dbReference>
<gene>
    <name evidence="6" type="ORF">C5689_17095</name>
</gene>
<keyword evidence="7" id="KW-1185">Reference proteome</keyword>
<dbReference type="PANTHER" id="PTHR32347:SF23">
    <property type="entry name" value="BLL5650 PROTEIN"/>
    <property type="match status" value="1"/>
</dbReference>
<feature type="domain" description="GAF" evidence="5">
    <location>
        <begin position="194"/>
        <end position="341"/>
    </location>
</feature>
<dbReference type="GO" id="GO:0022857">
    <property type="term" value="F:transmembrane transporter activity"/>
    <property type="evidence" value="ECO:0007669"/>
    <property type="project" value="InterPro"/>
</dbReference>
<dbReference type="InterPro" id="IPR050465">
    <property type="entry name" value="UPF0194_transport"/>
</dbReference>
<evidence type="ECO:0000259" key="5">
    <source>
        <dbReference type="SMART" id="SM00065"/>
    </source>
</evidence>
<evidence type="ECO:0000256" key="3">
    <source>
        <dbReference type="ARBA" id="ARBA00023054"/>
    </source>
</evidence>
<dbReference type="Pfam" id="PF25954">
    <property type="entry name" value="Beta-barrel_RND_2"/>
    <property type="match status" value="1"/>
</dbReference>
<dbReference type="Gene3D" id="3.30.450.40">
    <property type="match status" value="1"/>
</dbReference>
<dbReference type="Gene3D" id="2.40.30.170">
    <property type="match status" value="1"/>
</dbReference>
<dbReference type="OrthoDB" id="9806939at2"/>
<protein>
    <submittedName>
        <fullName evidence="6">Diguanylate phosphodiesterase</fullName>
    </submittedName>
</protein>
<evidence type="ECO:0000313" key="7">
    <source>
        <dbReference type="Proteomes" id="UP000245137"/>
    </source>
</evidence>
<dbReference type="GO" id="GO:0016020">
    <property type="term" value="C:membrane"/>
    <property type="evidence" value="ECO:0007669"/>
    <property type="project" value="InterPro"/>
</dbReference>